<dbReference type="InterPro" id="IPR007487">
    <property type="entry name" value="ABC_transpt-TYRBP-like"/>
</dbReference>
<accession>A0A072N5W3</accession>
<dbReference type="STRING" id="1137280.D777_00473"/>
<dbReference type="AlphaFoldDB" id="A0A072N5W3"/>
<proteinExistence type="predicted"/>
<evidence type="ECO:0008006" key="4">
    <source>
        <dbReference type="Google" id="ProtNLM"/>
    </source>
</evidence>
<evidence type="ECO:0000313" key="2">
    <source>
        <dbReference type="EMBL" id="KEF32911.1"/>
    </source>
</evidence>
<dbReference type="Gene3D" id="3.40.50.2300">
    <property type="match status" value="1"/>
</dbReference>
<feature type="region of interest" description="Disordered" evidence="1">
    <location>
        <begin position="319"/>
        <end position="340"/>
    </location>
</feature>
<dbReference type="PATRIC" id="fig|1137280.3.peg.290"/>
<name>A0A072N5W3_9GAMM</name>
<dbReference type="Pfam" id="PF04392">
    <property type="entry name" value="ABC_sub_bind"/>
    <property type="match status" value="1"/>
</dbReference>
<comment type="caution">
    <text evidence="2">The sequence shown here is derived from an EMBL/GenBank/DDBJ whole genome shotgun (WGS) entry which is preliminary data.</text>
</comment>
<reference evidence="2 3" key="1">
    <citation type="submission" date="2012-12" db="EMBL/GenBank/DDBJ databases">
        <title>Genome assembly of Marinobacter sp. AK21.</title>
        <authorList>
            <person name="Khatri I."/>
            <person name="Kumar R."/>
            <person name="Vaidya B."/>
            <person name="Subramanian S."/>
            <person name="Pinnaka A."/>
        </authorList>
    </citation>
    <scope>NUCLEOTIDE SEQUENCE [LARGE SCALE GENOMIC DNA]</scope>
    <source>
        <strain evidence="2 3">AK21</strain>
    </source>
</reference>
<keyword evidence="3" id="KW-1185">Reference proteome</keyword>
<dbReference type="PANTHER" id="PTHR35271">
    <property type="entry name" value="ABC TRANSPORTER, SUBSTRATE-BINDING LIPOPROTEIN-RELATED"/>
    <property type="match status" value="1"/>
</dbReference>
<organism evidence="2 3">
    <name type="scientific">Marinobacter nitratireducens</name>
    <dbReference type="NCBI Taxonomy" id="1137280"/>
    <lineage>
        <taxon>Bacteria</taxon>
        <taxon>Pseudomonadati</taxon>
        <taxon>Pseudomonadota</taxon>
        <taxon>Gammaproteobacteria</taxon>
        <taxon>Pseudomonadales</taxon>
        <taxon>Marinobacteraceae</taxon>
        <taxon>Marinobacter</taxon>
    </lineage>
</organism>
<dbReference type="Proteomes" id="UP000035057">
    <property type="component" value="Unassembled WGS sequence"/>
</dbReference>
<protein>
    <recommendedName>
        <fullName evidence="4">ABC transporter substrate-binding protein</fullName>
    </recommendedName>
</protein>
<gene>
    <name evidence="2" type="ORF">D777_00473</name>
</gene>
<evidence type="ECO:0000256" key="1">
    <source>
        <dbReference type="SAM" id="MobiDB-lite"/>
    </source>
</evidence>
<evidence type="ECO:0000313" key="3">
    <source>
        <dbReference type="Proteomes" id="UP000035057"/>
    </source>
</evidence>
<dbReference type="EMBL" id="ANIE01000002">
    <property type="protein sequence ID" value="KEF32911.1"/>
    <property type="molecule type" value="Genomic_DNA"/>
</dbReference>
<dbReference type="PANTHER" id="PTHR35271:SF1">
    <property type="entry name" value="ABC TRANSPORTER, SUBSTRATE-BINDING LIPOPROTEIN"/>
    <property type="match status" value="1"/>
</dbReference>
<sequence>MAVFVVIRAFGYTLLVRCCRAVSLIGGAVCLFVAGVVCSEPVTEGETRDTLVVLKQESETHSEFMKGLSTCYLPGQEAGARLRVAGIGELEPEDDLRGVHSIVAVGVEATQSVMAIKAGPPIISAMIPRVTIQHLSPVGRLGPRIHSVFVLDQPLSRHLSLVRSLLPDAKNLGVILGPNTGLYEAELNREASLRGFSIQSGLVTTRQDLPDVLPGILASSDALLLLYDPVLTAPSGIRFVLYSAYQKRVPVFGYSEGYVKAGALAAVYSMATELGCQVGESLGQSTGFAQGTTTDGGIKVNYPGFFRYKMNHSVARSLSRVTGKLPDGQPMTGEPGSESR</sequence>